<evidence type="ECO:0000256" key="1">
    <source>
        <dbReference type="SAM" id="MobiDB-lite"/>
    </source>
</evidence>
<feature type="compositionally biased region" description="Polar residues" evidence="1">
    <location>
        <begin position="212"/>
        <end position="224"/>
    </location>
</feature>
<reference evidence="2" key="1">
    <citation type="submission" date="2014-08" db="EMBL/GenBank/DDBJ databases">
        <authorList>
            <person name="Sharma Rahul"/>
            <person name="Thines Marco"/>
        </authorList>
    </citation>
    <scope>NUCLEOTIDE SEQUENCE</scope>
</reference>
<protein>
    <submittedName>
        <fullName evidence="2">Uncharacterized protein</fullName>
    </submittedName>
</protein>
<dbReference type="AlphaFoldDB" id="A0A0F7SMA9"/>
<organism evidence="2">
    <name type="scientific">Phaffia rhodozyma</name>
    <name type="common">Yeast</name>
    <name type="synonym">Xanthophyllomyces dendrorhous</name>
    <dbReference type="NCBI Taxonomy" id="264483"/>
    <lineage>
        <taxon>Eukaryota</taxon>
        <taxon>Fungi</taxon>
        <taxon>Dikarya</taxon>
        <taxon>Basidiomycota</taxon>
        <taxon>Agaricomycotina</taxon>
        <taxon>Tremellomycetes</taxon>
        <taxon>Cystofilobasidiales</taxon>
        <taxon>Mrakiaceae</taxon>
        <taxon>Phaffia</taxon>
    </lineage>
</organism>
<feature type="compositionally biased region" description="Polar residues" evidence="1">
    <location>
        <begin position="179"/>
        <end position="196"/>
    </location>
</feature>
<accession>A0A0F7SMA9</accession>
<evidence type="ECO:0000313" key="2">
    <source>
        <dbReference type="EMBL" id="CED82576.1"/>
    </source>
</evidence>
<dbReference type="EMBL" id="LN483124">
    <property type="protein sequence ID" value="CED82576.1"/>
    <property type="molecule type" value="Genomic_DNA"/>
</dbReference>
<feature type="region of interest" description="Disordered" evidence="1">
    <location>
        <begin position="1"/>
        <end position="55"/>
    </location>
</feature>
<sequence>MAAFASTLDRTEKTTEDVGLESALTEEPSRYSNPLATPGKDGDHSGSCRPSLTFANQTGRRVSYTQISVLDNVPEEDDSDGSHIFDGLGEAVESGSGPKSAMLGYRAWRRDSAASATDATVDELEPCPISAFNQVSPLHDSFQPSFGMFDDFRFSSLDSIPTNLPLSLSSISPARPGTAESSFSQDESFETPNTPGWSPRHSGSYAGPPPTGVSSRSTRSSAPVIHISNQLESSRASSFDPVQKLMEYQINTFAGKDLLESPWVDETSPSMLVDTSLSKLEQKMSAADKEGSNQKL</sequence>
<feature type="region of interest" description="Disordered" evidence="1">
    <location>
        <begin position="167"/>
        <end position="224"/>
    </location>
</feature>
<proteinExistence type="predicted"/>
<name>A0A0F7SMA9_PHARH</name>